<comment type="similarity">
    <text evidence="2">Belongs to the thiamine-monophosphate kinase family.</text>
</comment>
<dbReference type="UniPathway" id="UPA00060">
    <property type="reaction ID" value="UER00142"/>
</dbReference>
<feature type="compositionally biased region" description="Gly residues" evidence="3">
    <location>
        <begin position="318"/>
        <end position="328"/>
    </location>
</feature>
<feature type="region of interest" description="Disordered" evidence="3">
    <location>
        <begin position="307"/>
        <end position="328"/>
    </location>
</feature>
<comment type="function">
    <text evidence="2">Catalyzes the ATP-dependent phosphorylation of thiamine-monophosphate (TMP) to form thiamine-pyrophosphate (TPP), the active form of vitamin B1.</text>
</comment>
<dbReference type="PANTHER" id="PTHR30270:SF0">
    <property type="entry name" value="THIAMINE-MONOPHOSPHATE KINASE"/>
    <property type="match status" value="1"/>
</dbReference>
<evidence type="ECO:0000259" key="4">
    <source>
        <dbReference type="Pfam" id="PF00586"/>
    </source>
</evidence>
<feature type="binding site" evidence="2">
    <location>
        <position position="83"/>
    </location>
    <ligand>
        <name>Mg(2+)</name>
        <dbReference type="ChEBI" id="CHEBI:18420"/>
        <label>2</label>
    </ligand>
</feature>
<accession>A0A518ETG9</accession>
<feature type="binding site" evidence="2">
    <location>
        <position position="212"/>
    </location>
    <ligand>
        <name>Mg(2+)</name>
        <dbReference type="ChEBI" id="CHEBI:18420"/>
        <label>5</label>
    </ligand>
</feature>
<comment type="catalytic activity">
    <reaction evidence="2">
        <text>thiamine phosphate + ATP = thiamine diphosphate + ADP</text>
        <dbReference type="Rhea" id="RHEA:15913"/>
        <dbReference type="ChEBI" id="CHEBI:30616"/>
        <dbReference type="ChEBI" id="CHEBI:37575"/>
        <dbReference type="ChEBI" id="CHEBI:58937"/>
        <dbReference type="ChEBI" id="CHEBI:456216"/>
        <dbReference type="EC" id="2.7.4.16"/>
    </reaction>
</comment>
<dbReference type="PIRSF" id="PIRSF005303">
    <property type="entry name" value="Thiam_monoph_kin"/>
    <property type="match status" value="1"/>
</dbReference>
<dbReference type="Pfam" id="PF00586">
    <property type="entry name" value="AIRS"/>
    <property type="match status" value="1"/>
</dbReference>
<dbReference type="Pfam" id="PF02769">
    <property type="entry name" value="AIRS_C"/>
    <property type="match status" value="1"/>
</dbReference>
<evidence type="ECO:0000256" key="1">
    <source>
        <dbReference type="ARBA" id="ARBA00022977"/>
    </source>
</evidence>
<dbReference type="InterPro" id="IPR036676">
    <property type="entry name" value="PurM-like_C_sf"/>
</dbReference>
<evidence type="ECO:0000256" key="2">
    <source>
        <dbReference type="HAMAP-Rule" id="MF_02128"/>
    </source>
</evidence>
<dbReference type="SUPFAM" id="SSF56042">
    <property type="entry name" value="PurM C-terminal domain-like"/>
    <property type="match status" value="1"/>
</dbReference>
<evidence type="ECO:0000313" key="7">
    <source>
        <dbReference type="Proteomes" id="UP000320390"/>
    </source>
</evidence>
<feature type="binding site" evidence="2">
    <location>
        <position position="55"/>
    </location>
    <ligand>
        <name>Mg(2+)</name>
        <dbReference type="ChEBI" id="CHEBI:18420"/>
        <label>1</label>
    </ligand>
</feature>
<dbReference type="AlphaFoldDB" id="A0A518ETG9"/>
<dbReference type="OrthoDB" id="9802811at2"/>
<dbReference type="InterPro" id="IPR006283">
    <property type="entry name" value="ThiL-like"/>
</dbReference>
<evidence type="ECO:0000313" key="6">
    <source>
        <dbReference type="EMBL" id="QDV07383.1"/>
    </source>
</evidence>
<keyword evidence="7" id="KW-1185">Reference proteome</keyword>
<feature type="domain" description="PurM-like C-terminal" evidence="5">
    <location>
        <begin position="183"/>
        <end position="300"/>
    </location>
</feature>
<evidence type="ECO:0000256" key="3">
    <source>
        <dbReference type="SAM" id="MobiDB-lite"/>
    </source>
</evidence>
<feature type="binding site" evidence="2">
    <location>
        <position position="211"/>
    </location>
    <ligand>
        <name>ATP</name>
        <dbReference type="ChEBI" id="CHEBI:30616"/>
    </ligand>
</feature>
<dbReference type="CDD" id="cd02194">
    <property type="entry name" value="ThiL"/>
    <property type="match status" value="1"/>
</dbReference>
<keyword evidence="2" id="KW-0067">ATP-binding</keyword>
<name>A0A518ETG9_9BACT</name>
<gene>
    <name evidence="2 6" type="primary">thiL</name>
    <name evidence="6" type="ORF">Poly30_29070</name>
</gene>
<comment type="miscellaneous">
    <text evidence="2">Reaction mechanism of ThiL seems to utilize a direct, inline transfer of the gamma-phosphate of ATP to TMP rather than a phosphorylated enzyme intermediate.</text>
</comment>
<proteinExistence type="inferred from homology"/>
<sequence>MSETPTPDGSPSTWSEDRLHRWLAEQSWPATLAGSRGHDAAVLETFAGRPVLCTDQCIEGVHFELGAGGRAAGRKAVLRTLSDLAATAAVPFAVTLGVMAPRSIEGVPLEAWLRAAITGAHDAATEHGAELVAGDLAMVEGPIALAVTALGHTSSGTVPVGRDRAQPGQLVLLSGPVGGSLPSDRHLEPLPRIEAGVAIAAAGATAMMDVSDGLAWDLYRLARASGVTVRLETERIQPHPDAEDAAASSGRTPLDHGLHDGEDHELIATIAAEDWAAFRREGAASGWHVIGTVEAMDRSAGHLQLRSPEGHSAWLPGAGRGWDYGGGE</sequence>
<keyword evidence="2 6" id="KW-0418">Kinase</keyword>
<keyword evidence="2" id="KW-0479">Metal-binding</keyword>
<dbReference type="Gene3D" id="3.30.1330.10">
    <property type="entry name" value="PurM-like, N-terminal domain"/>
    <property type="match status" value="1"/>
</dbReference>
<dbReference type="GO" id="GO:0000287">
    <property type="term" value="F:magnesium ion binding"/>
    <property type="evidence" value="ECO:0007669"/>
    <property type="project" value="UniProtKB-UniRule"/>
</dbReference>
<evidence type="ECO:0000259" key="5">
    <source>
        <dbReference type="Pfam" id="PF02769"/>
    </source>
</evidence>
<feature type="binding site" evidence="2">
    <location>
        <position position="322"/>
    </location>
    <ligand>
        <name>substrate</name>
    </ligand>
</feature>
<protein>
    <recommendedName>
        <fullName evidence="2">Thiamine-monophosphate kinase</fullName>
        <shortName evidence="2">TMP kinase</shortName>
        <shortName evidence="2">Thiamine-phosphate kinase</shortName>
        <ecNumber evidence="2">2.7.4.16</ecNumber>
    </recommendedName>
</protein>
<feature type="binding site" evidence="2">
    <location>
        <position position="209"/>
    </location>
    <ligand>
        <name>Mg(2+)</name>
        <dbReference type="ChEBI" id="CHEBI:18420"/>
        <label>3</label>
    </ligand>
</feature>
<comment type="caution">
    <text evidence="2">Lacks conserved residue(s) required for the propagation of feature annotation.</text>
</comment>
<dbReference type="InterPro" id="IPR010918">
    <property type="entry name" value="PurM-like_C_dom"/>
</dbReference>
<organism evidence="6 7">
    <name type="scientific">Saltatorellus ferox</name>
    <dbReference type="NCBI Taxonomy" id="2528018"/>
    <lineage>
        <taxon>Bacteria</taxon>
        <taxon>Pseudomonadati</taxon>
        <taxon>Planctomycetota</taxon>
        <taxon>Planctomycetia</taxon>
        <taxon>Planctomycetia incertae sedis</taxon>
        <taxon>Saltatorellus</taxon>
    </lineage>
</organism>
<dbReference type="EC" id="2.7.4.16" evidence="2"/>
<dbReference type="GO" id="GO:0009228">
    <property type="term" value="P:thiamine biosynthetic process"/>
    <property type="evidence" value="ECO:0007669"/>
    <property type="project" value="UniProtKB-KW"/>
</dbReference>
<feature type="binding site" evidence="2">
    <location>
        <position position="162"/>
    </location>
    <ligand>
        <name>ATP</name>
        <dbReference type="ChEBI" id="CHEBI:30616"/>
    </ligand>
</feature>
<feature type="binding site" evidence="2">
    <location>
        <position position="55"/>
    </location>
    <ligand>
        <name>Mg(2+)</name>
        <dbReference type="ChEBI" id="CHEBI:18420"/>
        <label>2</label>
    </ligand>
</feature>
<keyword evidence="2 6" id="KW-0808">Transferase</keyword>
<dbReference type="Gene3D" id="3.90.650.10">
    <property type="entry name" value="PurM-like C-terminal domain"/>
    <property type="match status" value="1"/>
</dbReference>
<keyword evidence="2" id="KW-0547">Nucleotide-binding</keyword>
<dbReference type="EMBL" id="CP036434">
    <property type="protein sequence ID" value="QDV07383.1"/>
    <property type="molecule type" value="Genomic_DNA"/>
</dbReference>
<dbReference type="Proteomes" id="UP000320390">
    <property type="component" value="Chromosome"/>
</dbReference>
<dbReference type="SUPFAM" id="SSF55326">
    <property type="entry name" value="PurM N-terminal domain-like"/>
    <property type="match status" value="1"/>
</dbReference>
<feature type="binding site" evidence="2">
    <location>
        <position position="54"/>
    </location>
    <ligand>
        <name>Mg(2+)</name>
        <dbReference type="ChEBI" id="CHEBI:18420"/>
        <label>1</label>
    </ligand>
</feature>
<dbReference type="InterPro" id="IPR036921">
    <property type="entry name" value="PurM-like_N_sf"/>
</dbReference>
<dbReference type="RefSeq" id="WP_145198365.1">
    <property type="nucleotide sequence ID" value="NZ_CP036434.1"/>
</dbReference>
<feature type="binding site" evidence="2">
    <location>
        <position position="39"/>
    </location>
    <ligand>
        <name>Mg(2+)</name>
        <dbReference type="ChEBI" id="CHEBI:18420"/>
        <label>3</label>
    </ligand>
</feature>
<keyword evidence="2" id="KW-0460">Magnesium</keyword>
<feature type="binding site" evidence="2">
    <location>
        <position position="135"/>
    </location>
    <ligand>
        <name>Mg(2+)</name>
        <dbReference type="ChEBI" id="CHEBI:18420"/>
        <label>1</label>
    </ligand>
</feature>
<dbReference type="HAMAP" id="MF_02128">
    <property type="entry name" value="TMP_kinase"/>
    <property type="match status" value="1"/>
</dbReference>
<dbReference type="GO" id="GO:0005524">
    <property type="term" value="F:ATP binding"/>
    <property type="evidence" value="ECO:0007669"/>
    <property type="project" value="UniProtKB-UniRule"/>
</dbReference>
<reference evidence="6 7" key="1">
    <citation type="submission" date="2019-02" db="EMBL/GenBank/DDBJ databases">
        <title>Deep-cultivation of Planctomycetes and their phenomic and genomic characterization uncovers novel biology.</title>
        <authorList>
            <person name="Wiegand S."/>
            <person name="Jogler M."/>
            <person name="Boedeker C."/>
            <person name="Pinto D."/>
            <person name="Vollmers J."/>
            <person name="Rivas-Marin E."/>
            <person name="Kohn T."/>
            <person name="Peeters S.H."/>
            <person name="Heuer A."/>
            <person name="Rast P."/>
            <person name="Oberbeckmann S."/>
            <person name="Bunk B."/>
            <person name="Jeske O."/>
            <person name="Meyerdierks A."/>
            <person name="Storesund J.E."/>
            <person name="Kallscheuer N."/>
            <person name="Luecker S."/>
            <person name="Lage O.M."/>
            <person name="Pohl T."/>
            <person name="Merkel B.J."/>
            <person name="Hornburger P."/>
            <person name="Mueller R.-W."/>
            <person name="Bruemmer F."/>
            <person name="Labrenz M."/>
            <person name="Spormann A.M."/>
            <person name="Op den Camp H."/>
            <person name="Overmann J."/>
            <person name="Amann R."/>
            <person name="Jetten M.S.M."/>
            <person name="Mascher T."/>
            <person name="Medema M.H."/>
            <person name="Devos D.P."/>
            <person name="Kaster A.-K."/>
            <person name="Ovreas L."/>
            <person name="Rohde M."/>
            <person name="Galperin M.Y."/>
            <person name="Jogler C."/>
        </authorList>
    </citation>
    <scope>NUCLEOTIDE SEQUENCE [LARGE SCALE GENOMIC DNA]</scope>
    <source>
        <strain evidence="6 7">Poly30</strain>
    </source>
</reference>
<feature type="region of interest" description="Disordered" evidence="3">
    <location>
        <begin position="235"/>
        <end position="260"/>
    </location>
</feature>
<dbReference type="GO" id="GO:0009030">
    <property type="term" value="F:thiamine-phosphate kinase activity"/>
    <property type="evidence" value="ECO:0007669"/>
    <property type="project" value="UniProtKB-UniRule"/>
</dbReference>
<feature type="binding site" evidence="2">
    <location>
        <position position="39"/>
    </location>
    <ligand>
        <name>Mg(2+)</name>
        <dbReference type="ChEBI" id="CHEBI:18420"/>
        <label>4</label>
    </ligand>
</feature>
<comment type="pathway">
    <text evidence="2">Cofactor biosynthesis; thiamine diphosphate biosynthesis; thiamine diphosphate from thiamine phosphate: step 1/1.</text>
</comment>
<feature type="domain" description="PurM-like N-terminal" evidence="4">
    <location>
        <begin position="37"/>
        <end position="151"/>
    </location>
</feature>
<dbReference type="PANTHER" id="PTHR30270">
    <property type="entry name" value="THIAMINE-MONOPHOSPHATE KINASE"/>
    <property type="match status" value="1"/>
</dbReference>
<feature type="binding site" evidence="2">
    <location>
        <position position="83"/>
    </location>
    <ligand>
        <name>Mg(2+)</name>
        <dbReference type="ChEBI" id="CHEBI:18420"/>
        <label>4</label>
    </ligand>
</feature>
<feature type="binding site" evidence="2">
    <location>
        <begin position="134"/>
        <end position="135"/>
    </location>
    <ligand>
        <name>ATP</name>
        <dbReference type="ChEBI" id="CHEBI:30616"/>
    </ligand>
</feature>
<feature type="binding site" evidence="2">
    <location>
        <position position="62"/>
    </location>
    <ligand>
        <name>substrate</name>
    </ligand>
</feature>
<dbReference type="GO" id="GO:0009229">
    <property type="term" value="P:thiamine diphosphate biosynthetic process"/>
    <property type="evidence" value="ECO:0007669"/>
    <property type="project" value="UniProtKB-UniRule"/>
</dbReference>
<dbReference type="InterPro" id="IPR016188">
    <property type="entry name" value="PurM-like_N"/>
</dbReference>
<feature type="binding site" evidence="2">
    <location>
        <position position="262"/>
    </location>
    <ligand>
        <name>substrate</name>
    </ligand>
</feature>
<feature type="binding site" evidence="2">
    <location>
        <position position="83"/>
    </location>
    <ligand>
        <name>Mg(2+)</name>
        <dbReference type="ChEBI" id="CHEBI:18420"/>
        <label>3</label>
    </ligand>
</feature>
<keyword evidence="1 2" id="KW-0784">Thiamine biosynthesis</keyword>